<dbReference type="RefSeq" id="XP_001805123.1">
    <property type="nucleotide sequence ID" value="XM_001805071.1"/>
</dbReference>
<evidence type="ECO:0000313" key="2">
    <source>
        <dbReference type="EMBL" id="EAT77808.2"/>
    </source>
</evidence>
<accession>Q0U099</accession>
<dbReference type="InParanoid" id="Q0U099"/>
<name>Q0U099_PHANO</name>
<dbReference type="Proteomes" id="UP000001055">
    <property type="component" value="Unassembled WGS sequence"/>
</dbReference>
<dbReference type="KEGG" id="pno:SNOG_14956"/>
<dbReference type="GeneID" id="5982050"/>
<reference evidence="3" key="1">
    <citation type="journal article" date="2007" name="Plant Cell">
        <title>Dothideomycete-plant interactions illuminated by genome sequencing and EST analysis of the wheat pathogen Stagonospora nodorum.</title>
        <authorList>
            <person name="Hane J.K."/>
            <person name="Lowe R.G."/>
            <person name="Solomon P.S."/>
            <person name="Tan K.C."/>
            <person name="Schoch C.L."/>
            <person name="Spatafora J.W."/>
            <person name="Crous P.W."/>
            <person name="Kodira C."/>
            <person name="Birren B.W."/>
            <person name="Galagan J.E."/>
            <person name="Torriani S.F."/>
            <person name="McDonald B.A."/>
            <person name="Oliver R.P."/>
        </authorList>
    </citation>
    <scope>NUCLEOTIDE SEQUENCE [LARGE SCALE GENOMIC DNA]</scope>
    <source>
        <strain evidence="3">SN15 / ATCC MYA-4574 / FGSC 10173</strain>
    </source>
</reference>
<feature type="chain" id="PRO_5004177587" evidence="1">
    <location>
        <begin position="18"/>
        <end position="111"/>
    </location>
</feature>
<keyword evidence="1" id="KW-0732">Signal</keyword>
<dbReference type="AlphaFoldDB" id="Q0U099"/>
<proteinExistence type="predicted"/>
<evidence type="ECO:0000313" key="3">
    <source>
        <dbReference type="Proteomes" id="UP000001055"/>
    </source>
</evidence>
<feature type="signal peptide" evidence="1">
    <location>
        <begin position="1"/>
        <end position="17"/>
    </location>
</feature>
<evidence type="ECO:0000256" key="1">
    <source>
        <dbReference type="SAM" id="SignalP"/>
    </source>
</evidence>
<organism evidence="2 3">
    <name type="scientific">Phaeosphaeria nodorum (strain SN15 / ATCC MYA-4574 / FGSC 10173)</name>
    <name type="common">Glume blotch fungus</name>
    <name type="synonym">Parastagonospora nodorum</name>
    <dbReference type="NCBI Taxonomy" id="321614"/>
    <lineage>
        <taxon>Eukaryota</taxon>
        <taxon>Fungi</taxon>
        <taxon>Dikarya</taxon>
        <taxon>Ascomycota</taxon>
        <taxon>Pezizomycotina</taxon>
        <taxon>Dothideomycetes</taxon>
        <taxon>Pleosporomycetidae</taxon>
        <taxon>Pleosporales</taxon>
        <taxon>Pleosporineae</taxon>
        <taxon>Phaeosphaeriaceae</taxon>
        <taxon>Parastagonospora</taxon>
    </lineage>
</organism>
<dbReference type="EMBL" id="CH445358">
    <property type="protein sequence ID" value="EAT77808.2"/>
    <property type="molecule type" value="Genomic_DNA"/>
</dbReference>
<sequence length="111" mass="11319">MQFTTVIVALFAAVAMAAPAAEPAPVAIAAPAAEAAPADLVARANCTECKNGKRSCCSLTTMPASTHARCRVDGWENASAALCVCQSCGKFRAILYGNGGTLEEREGSLNG</sequence>
<protein>
    <submittedName>
        <fullName evidence="2">Uncharacterized protein</fullName>
    </submittedName>
</protein>
<gene>
    <name evidence="2" type="ORF">SNOG_14956</name>
</gene>